<organism evidence="1">
    <name type="scientific">Anopheles marajoara</name>
    <dbReference type="NCBI Taxonomy" id="58244"/>
    <lineage>
        <taxon>Eukaryota</taxon>
        <taxon>Metazoa</taxon>
        <taxon>Ecdysozoa</taxon>
        <taxon>Arthropoda</taxon>
        <taxon>Hexapoda</taxon>
        <taxon>Insecta</taxon>
        <taxon>Pterygota</taxon>
        <taxon>Neoptera</taxon>
        <taxon>Endopterygota</taxon>
        <taxon>Diptera</taxon>
        <taxon>Nematocera</taxon>
        <taxon>Culicoidea</taxon>
        <taxon>Culicidae</taxon>
        <taxon>Anophelinae</taxon>
        <taxon>Anopheles</taxon>
    </lineage>
</organism>
<reference evidence="1" key="1">
    <citation type="submission" date="2018-01" db="EMBL/GenBank/DDBJ databases">
        <title>An insight into the sialome of Amazonian anophelines.</title>
        <authorList>
            <person name="Ribeiro J.M."/>
            <person name="Scarpassa V."/>
            <person name="Calvo E."/>
        </authorList>
    </citation>
    <scope>NUCLEOTIDE SEQUENCE</scope>
    <source>
        <tissue evidence="1">Salivary glands</tissue>
    </source>
</reference>
<protein>
    <submittedName>
        <fullName evidence="1">Putative secreted protein</fullName>
    </submittedName>
</protein>
<accession>A0A2M4CAR6</accession>
<dbReference type="AlphaFoldDB" id="A0A2M4CAR6"/>
<name>A0A2M4CAR6_9DIPT</name>
<evidence type="ECO:0000313" key="1">
    <source>
        <dbReference type="EMBL" id="MBW62442.1"/>
    </source>
</evidence>
<proteinExistence type="predicted"/>
<sequence>MRSVTTAIRSARMCHQQVYRCCSLMLPALCYASVTAGCTVEGGDNRTTRHKPCRTKKKYPRGVLRAQYEAAVITGCHKEVFFIF</sequence>
<dbReference type="EMBL" id="GGFJ01013301">
    <property type="protein sequence ID" value="MBW62442.1"/>
    <property type="molecule type" value="Transcribed_RNA"/>
</dbReference>